<dbReference type="Pfam" id="PF00873">
    <property type="entry name" value="ACR_tran"/>
    <property type="match status" value="1"/>
</dbReference>
<gene>
    <name evidence="2" type="ORF">HMPREF9432_01380</name>
</gene>
<dbReference type="InterPro" id="IPR001036">
    <property type="entry name" value="Acrflvin-R"/>
</dbReference>
<dbReference type="EMBL" id="ADGH01000012">
    <property type="protein sequence ID" value="EHG24530.1"/>
    <property type="molecule type" value="Genomic_DNA"/>
</dbReference>
<dbReference type="Gene3D" id="3.30.70.1440">
    <property type="entry name" value="Multidrug efflux transporter AcrB pore domain"/>
    <property type="match status" value="1"/>
</dbReference>
<feature type="transmembrane region" description="Helical" evidence="1">
    <location>
        <begin position="976"/>
        <end position="1006"/>
    </location>
</feature>
<dbReference type="SUPFAM" id="SSF82693">
    <property type="entry name" value="Multidrug efflux transporter AcrB pore domain, PN1, PN2, PC1 and PC2 subdomains"/>
    <property type="match status" value="2"/>
</dbReference>
<evidence type="ECO:0000313" key="3">
    <source>
        <dbReference type="Proteomes" id="UP000003175"/>
    </source>
</evidence>
<name>A0ABN0DPD5_9FIRM</name>
<feature type="transmembrane region" description="Helical" evidence="1">
    <location>
        <begin position="12"/>
        <end position="30"/>
    </location>
</feature>
<feature type="transmembrane region" description="Helical" evidence="1">
    <location>
        <begin position="516"/>
        <end position="542"/>
    </location>
</feature>
<feature type="transmembrane region" description="Helical" evidence="1">
    <location>
        <begin position="335"/>
        <end position="354"/>
    </location>
</feature>
<dbReference type="RefSeq" id="WP_006696634.1">
    <property type="nucleotide sequence ID" value="NZ_JH376859.1"/>
</dbReference>
<accession>A0ABN0DPD5</accession>
<dbReference type="Gene3D" id="3.30.2090.10">
    <property type="entry name" value="Multidrug efflux transporter AcrB TolC docking domain, DN and DC subdomains"/>
    <property type="match status" value="2"/>
</dbReference>
<dbReference type="PANTHER" id="PTHR32063:SF18">
    <property type="entry name" value="CATION EFFLUX SYSTEM PROTEIN"/>
    <property type="match status" value="1"/>
</dbReference>
<feature type="transmembrane region" description="Helical" evidence="1">
    <location>
        <begin position="361"/>
        <end position="381"/>
    </location>
</feature>
<dbReference type="SUPFAM" id="SSF82866">
    <property type="entry name" value="Multidrug efflux transporter AcrB transmembrane domain"/>
    <property type="match status" value="2"/>
</dbReference>
<proteinExistence type="predicted"/>
<keyword evidence="3" id="KW-1185">Reference proteome</keyword>
<dbReference type="PANTHER" id="PTHR32063">
    <property type="match status" value="1"/>
</dbReference>
<dbReference type="PRINTS" id="PR00702">
    <property type="entry name" value="ACRIFLAVINRP"/>
</dbReference>
<dbReference type="SUPFAM" id="SSF82714">
    <property type="entry name" value="Multidrug efflux transporter AcrB TolC docking domain, DN and DC subdomains"/>
    <property type="match status" value="2"/>
</dbReference>
<dbReference type="Proteomes" id="UP000003175">
    <property type="component" value="Unassembled WGS sequence"/>
</dbReference>
<dbReference type="InterPro" id="IPR027463">
    <property type="entry name" value="AcrB_DN_DC_subdom"/>
</dbReference>
<comment type="caution">
    <text evidence="2">The sequence shown here is derived from an EMBL/GenBank/DDBJ whole genome shotgun (WGS) entry which is preliminary data.</text>
</comment>
<dbReference type="Gene3D" id="3.30.70.1320">
    <property type="entry name" value="Multidrug efflux transporter AcrB pore domain like"/>
    <property type="match status" value="1"/>
</dbReference>
<sequence>MRNLTELSLRHRTLVWYFIIVFTIGGIFAYESLGRMEDPAFTIRQMVISAAWPGATAEEMQEQVTDKLERRFQDTPGLKKIMSETRAGQTIIYLQLRDELDASQIRPTWRDVRNFGEDAKHDLPDGVYGPYYNDRFDDVYGSVYAITGADYSYEELRAMAEDARRRILAVPRVQKVVLVGEQRERIYVEIALERLAQLGIPPTAITDALSAQDAMMTSGTLETASDTVHLRASGVFKNIEDIRALPIAANGKIFRLGDIASVERKTIDPPDPKMFYNGAPAVGIAVSMEDGGNILALGTHLKELTAAIQQDLPLGAELHEVSNQPAVVQSSIHDFVETLALAIIIVLAVSFLSLGFRTGLVVAGCIPLVLAGTFVFMYLLGIDLHKVSLGALIIALGLLVDDAIIAVEMMSVQLERGMGRFDAACYAFTQTAKPMLTGTLITCAGFIPVAFSKGMASEFCAALFPVIGIALVLSWIVSVMVAPLFGYYLIRVKQNADGEAAHDPYASRFYRLFRRVLTLFLAHRAVVLIGTAVIFILSLIAFPHIKQTFFPPSLRPELLVRLTLPAGASIQATQAEADRFMAVLNTHTDKIQNYAAYIGQSTPRFVLPVDPKADAANTAQFVITANDTAAREELADVIADARRNELSGVRVSTQYIQTGPPVDFPVMLRVSAPTTDEVRKLAEEVAAVVASDPNVTNVHLDWTEKAKAVRIDFDKEKLKLYGISAKTVKQMLYTELTGAQAAEFYTGDRTIGIVLRLRDTDRTNLERLGELPIATSGGYVPLAQIAHLSYEAEDGLIKRHNLRPTIMVQAEITKGEGNDAAMRAYEATKELRSNLPAGTTIETAGALEDSADSMGYLMQPIPAMIFIIMTLLMLQVGTMGKTALTLLTAPLGLIGVVLAMLLTDSAMGFVAYLGVLALFGMIIRNSVILIDQIKKHEEAGEKPMDAIIDSAILRFRPIMLTAAAAILGMLPLMRSIFWGPMAVAIAGGLIVATVLTLLVLPVMYAVAYRVKE</sequence>
<keyword evidence="1" id="KW-1133">Transmembrane helix</keyword>
<feature type="transmembrane region" description="Helical" evidence="1">
    <location>
        <begin position="856"/>
        <end position="876"/>
    </location>
</feature>
<dbReference type="Gene3D" id="1.20.1640.10">
    <property type="entry name" value="Multidrug efflux transporter AcrB transmembrane domain"/>
    <property type="match status" value="2"/>
</dbReference>
<dbReference type="Gene3D" id="3.30.70.1430">
    <property type="entry name" value="Multidrug efflux transporter AcrB pore domain"/>
    <property type="match status" value="2"/>
</dbReference>
<keyword evidence="1" id="KW-0472">Membrane</keyword>
<protein>
    <submittedName>
        <fullName evidence="2">Uncharacterized protein</fullName>
    </submittedName>
</protein>
<feature type="transmembrane region" description="Helical" evidence="1">
    <location>
        <begin position="883"/>
        <end position="903"/>
    </location>
</feature>
<keyword evidence="1" id="KW-0812">Transmembrane</keyword>
<organism evidence="2 3">
    <name type="scientific">Selenomonas noxia F0398</name>
    <dbReference type="NCBI Taxonomy" id="702437"/>
    <lineage>
        <taxon>Bacteria</taxon>
        <taxon>Bacillati</taxon>
        <taxon>Bacillota</taxon>
        <taxon>Negativicutes</taxon>
        <taxon>Selenomonadales</taxon>
        <taxon>Selenomonadaceae</taxon>
        <taxon>Selenomonas</taxon>
    </lineage>
</organism>
<feature type="transmembrane region" description="Helical" evidence="1">
    <location>
        <begin position="951"/>
        <end position="970"/>
    </location>
</feature>
<evidence type="ECO:0000256" key="1">
    <source>
        <dbReference type="SAM" id="Phobius"/>
    </source>
</evidence>
<reference evidence="2 3" key="1">
    <citation type="submission" date="2011-08" db="EMBL/GenBank/DDBJ databases">
        <title>The Genome Sequence of Selenomonas noxia F0398.</title>
        <authorList>
            <consortium name="The Broad Institute Genome Sequencing Platform"/>
            <person name="Earl A."/>
            <person name="Ward D."/>
            <person name="Feldgarden M."/>
            <person name="Gevers D."/>
            <person name="Izard J."/>
            <person name="Ganesan A."/>
            <person name="Blanton J.M."/>
            <person name="Baranova O.V."/>
            <person name="Tanner A.C."/>
            <person name="Dewhirst F.E."/>
            <person name="Young S.K."/>
            <person name="Zeng Q."/>
            <person name="Gargeya S."/>
            <person name="Fitzgerald M."/>
            <person name="Haas B."/>
            <person name="Abouelleil A."/>
            <person name="Alvarado L."/>
            <person name="Arachchi H.M."/>
            <person name="Berlin A."/>
            <person name="Brown A."/>
            <person name="Chapman S.B."/>
            <person name="Chen Z."/>
            <person name="Dunbar C."/>
            <person name="Freedman E."/>
            <person name="Gearin G."/>
            <person name="Gellesch M."/>
            <person name="Goldberg J."/>
            <person name="Griggs A."/>
            <person name="Gujja S."/>
            <person name="Heiman D."/>
            <person name="Howarth C."/>
            <person name="Larson L."/>
            <person name="Lui A."/>
            <person name="MacDonald P.J.P."/>
            <person name="Montmayeur A."/>
            <person name="Murphy C."/>
            <person name="Neiman D."/>
            <person name="Pearson M."/>
            <person name="Priest M."/>
            <person name="Roberts A."/>
            <person name="Saif S."/>
            <person name="Shea T."/>
            <person name="Shenoy N."/>
            <person name="Sisk P."/>
            <person name="Stolte C."/>
            <person name="Sykes S."/>
            <person name="Wortman J."/>
            <person name="Nusbaum C."/>
            <person name="Birren B."/>
        </authorList>
    </citation>
    <scope>NUCLEOTIDE SEQUENCE [LARGE SCALE GENOMIC DNA]</scope>
    <source>
        <strain evidence="2 3">F0398</strain>
    </source>
</reference>
<feature type="transmembrane region" description="Helical" evidence="1">
    <location>
        <begin position="463"/>
        <end position="490"/>
    </location>
</feature>
<feature type="transmembrane region" description="Helical" evidence="1">
    <location>
        <begin position="431"/>
        <end position="451"/>
    </location>
</feature>
<feature type="transmembrane region" description="Helical" evidence="1">
    <location>
        <begin position="909"/>
        <end position="930"/>
    </location>
</feature>
<evidence type="ECO:0000313" key="2">
    <source>
        <dbReference type="EMBL" id="EHG24530.1"/>
    </source>
</evidence>
<feature type="transmembrane region" description="Helical" evidence="1">
    <location>
        <begin position="387"/>
        <end position="410"/>
    </location>
</feature>